<dbReference type="EMBL" id="JASSZA010000010">
    <property type="protein sequence ID" value="KAK2099479.1"/>
    <property type="molecule type" value="Genomic_DNA"/>
</dbReference>
<sequence length="254" mass="29076">MDEMNSDDPVVQQKAVLKTEKRLLLTEEDQEEDDCRTTLNKTMISPPQTTMKAFLASVEKDAKERAKRRRENEVLADALKEKGNEAFAKGDYETAILRYSEGLEKLKDMKVLYTNRAQAYMKLEDYEKALVDCEWALKCDEKCTKAYFHMGKANLALKNYSVSRECYKKIVEINPKLQTQVKDYLNQVDLQEKADRQEKEAHALLDSGKNTAVTTKNLLETLSKPDQIPLFYAGGIEILTEIIKECKPAMCVIS</sequence>
<dbReference type="InterPro" id="IPR043195">
    <property type="entry name" value="TTC12"/>
</dbReference>
<dbReference type="InterPro" id="IPR019734">
    <property type="entry name" value="TPR_rpt"/>
</dbReference>
<dbReference type="Gene3D" id="1.25.40.10">
    <property type="entry name" value="Tetratricopeptide repeat domain"/>
    <property type="match status" value="1"/>
</dbReference>
<evidence type="ECO:0000313" key="2">
    <source>
        <dbReference type="EMBL" id="KAK2099479.1"/>
    </source>
</evidence>
<dbReference type="SUPFAM" id="SSF48452">
    <property type="entry name" value="TPR-like"/>
    <property type="match status" value="1"/>
</dbReference>
<dbReference type="PANTHER" id="PTHR46540:SF1">
    <property type="entry name" value="TETRATRICOPEPTIDE REPEAT PROTEIN 12"/>
    <property type="match status" value="1"/>
</dbReference>
<name>A0ABQ9UQW1_SAGOE</name>
<dbReference type="InterPro" id="IPR011990">
    <property type="entry name" value="TPR-like_helical_dom_sf"/>
</dbReference>
<dbReference type="SMART" id="SM00028">
    <property type="entry name" value="TPR"/>
    <property type="match status" value="3"/>
</dbReference>
<keyword evidence="1" id="KW-0802">TPR repeat</keyword>
<keyword evidence="3" id="KW-1185">Reference proteome</keyword>
<reference evidence="2 3" key="1">
    <citation type="submission" date="2023-05" db="EMBL/GenBank/DDBJ databases">
        <title>B98-5 Cell Line De Novo Hybrid Assembly: An Optical Mapping Approach.</title>
        <authorList>
            <person name="Kananen K."/>
            <person name="Auerbach J.A."/>
            <person name="Kautto E."/>
            <person name="Blachly J.S."/>
        </authorList>
    </citation>
    <scope>NUCLEOTIDE SEQUENCE [LARGE SCALE GENOMIC DNA]</scope>
    <source>
        <strain evidence="2">B95-8</strain>
        <tissue evidence="2">Cell line</tissue>
    </source>
</reference>
<comment type="caution">
    <text evidence="2">The sequence shown here is derived from an EMBL/GenBank/DDBJ whole genome shotgun (WGS) entry which is preliminary data.</text>
</comment>
<dbReference type="PROSITE" id="PS50005">
    <property type="entry name" value="TPR"/>
    <property type="match status" value="1"/>
</dbReference>
<dbReference type="Pfam" id="PF00515">
    <property type="entry name" value="TPR_1"/>
    <property type="match status" value="1"/>
</dbReference>
<evidence type="ECO:0000313" key="3">
    <source>
        <dbReference type="Proteomes" id="UP001266305"/>
    </source>
</evidence>
<organism evidence="2 3">
    <name type="scientific">Saguinus oedipus</name>
    <name type="common">Cotton-top tamarin</name>
    <name type="synonym">Oedipomidas oedipus</name>
    <dbReference type="NCBI Taxonomy" id="9490"/>
    <lineage>
        <taxon>Eukaryota</taxon>
        <taxon>Metazoa</taxon>
        <taxon>Chordata</taxon>
        <taxon>Craniata</taxon>
        <taxon>Vertebrata</taxon>
        <taxon>Euteleostomi</taxon>
        <taxon>Mammalia</taxon>
        <taxon>Eutheria</taxon>
        <taxon>Euarchontoglires</taxon>
        <taxon>Primates</taxon>
        <taxon>Haplorrhini</taxon>
        <taxon>Platyrrhini</taxon>
        <taxon>Cebidae</taxon>
        <taxon>Callitrichinae</taxon>
        <taxon>Saguinus</taxon>
    </lineage>
</organism>
<gene>
    <name evidence="2" type="primary">TTC12_1</name>
    <name evidence="2" type="ORF">P7K49_020827</name>
</gene>
<evidence type="ECO:0000256" key="1">
    <source>
        <dbReference type="PROSITE-ProRule" id="PRU00339"/>
    </source>
</evidence>
<proteinExistence type="predicted"/>
<feature type="repeat" description="TPR" evidence="1">
    <location>
        <begin position="144"/>
        <end position="177"/>
    </location>
</feature>
<dbReference type="Proteomes" id="UP001266305">
    <property type="component" value="Unassembled WGS sequence"/>
</dbReference>
<dbReference type="PANTHER" id="PTHR46540">
    <property type="entry name" value="TETRATRICOPEPTIDE REPEAT PROTEIN 12"/>
    <property type="match status" value="1"/>
</dbReference>
<accession>A0ABQ9UQW1</accession>
<dbReference type="Pfam" id="PF13181">
    <property type="entry name" value="TPR_8"/>
    <property type="match status" value="1"/>
</dbReference>
<protein>
    <submittedName>
        <fullName evidence="2">Tetratricopeptide repeat protein 12</fullName>
    </submittedName>
</protein>